<dbReference type="PROSITE" id="PS01011">
    <property type="entry name" value="FOLYLPOLYGLU_SYNT_1"/>
    <property type="match status" value="1"/>
</dbReference>
<dbReference type="InterPro" id="IPR018109">
    <property type="entry name" value="Folylpolyglutamate_synth_CS"/>
</dbReference>
<reference evidence="24 25" key="1">
    <citation type="submission" date="2016-09" db="EMBL/GenBank/DDBJ databases">
        <title>Desulfuribacillus arsenicus sp. nov., an obligately anaerobic, dissimilatory arsenic- and antimonate-reducing bacterium isolated from anoxic sediments.</title>
        <authorList>
            <person name="Abin C.A."/>
            <person name="Hollibaugh J.T."/>
        </authorList>
    </citation>
    <scope>NUCLEOTIDE SEQUENCE [LARGE SCALE GENOMIC DNA]</scope>
    <source>
        <strain evidence="24 25">MLFW-2</strain>
    </source>
</reference>
<dbReference type="SUPFAM" id="SSF53623">
    <property type="entry name" value="MurD-like peptide ligases, catalytic domain"/>
    <property type="match status" value="1"/>
</dbReference>
<dbReference type="UniPathway" id="UPA00219"/>
<evidence type="ECO:0000256" key="5">
    <source>
        <dbReference type="ARBA" id="ARBA00022618"/>
    </source>
</evidence>
<keyword evidence="11 19" id="KW-0961">Cell wall biogenesis/degradation</keyword>
<evidence type="ECO:0000256" key="14">
    <source>
        <dbReference type="ARBA" id="ARBA00066633"/>
    </source>
</evidence>
<comment type="catalytic activity">
    <reaction evidence="12 19">
        <text>UDP-N-acetyl-alpha-D-muramoyl-L-alanyl-D-glutamate + meso-2,6-diaminopimelate + ATP = UDP-N-acetyl-alpha-D-muramoyl-L-alanyl-gamma-D-glutamyl-meso-2,6-diaminopimelate + ADP + phosphate + H(+)</text>
        <dbReference type="Rhea" id="RHEA:23676"/>
        <dbReference type="ChEBI" id="CHEBI:15378"/>
        <dbReference type="ChEBI" id="CHEBI:30616"/>
        <dbReference type="ChEBI" id="CHEBI:43474"/>
        <dbReference type="ChEBI" id="CHEBI:57791"/>
        <dbReference type="ChEBI" id="CHEBI:83900"/>
        <dbReference type="ChEBI" id="CHEBI:83905"/>
        <dbReference type="ChEBI" id="CHEBI:456216"/>
        <dbReference type="EC" id="6.3.2.13"/>
    </reaction>
</comment>
<feature type="domain" description="Mur ligase N-terminal catalytic" evidence="21">
    <location>
        <begin position="25"/>
        <end position="79"/>
    </location>
</feature>
<accession>A0A1E5L3M2</accession>
<dbReference type="InterPro" id="IPR036615">
    <property type="entry name" value="Mur_ligase_C_dom_sf"/>
</dbReference>
<evidence type="ECO:0000256" key="2">
    <source>
        <dbReference type="ARBA" id="ARBA00005898"/>
    </source>
</evidence>
<evidence type="ECO:0000256" key="6">
    <source>
        <dbReference type="ARBA" id="ARBA00022741"/>
    </source>
</evidence>
<dbReference type="Gene3D" id="3.40.1190.10">
    <property type="entry name" value="Mur-like, catalytic domain"/>
    <property type="match status" value="1"/>
</dbReference>
<dbReference type="GO" id="GO:0000287">
    <property type="term" value="F:magnesium ion binding"/>
    <property type="evidence" value="ECO:0007669"/>
    <property type="project" value="UniProtKB-UniRule"/>
</dbReference>
<evidence type="ECO:0000256" key="19">
    <source>
        <dbReference type="HAMAP-Rule" id="MF_00208"/>
    </source>
</evidence>
<dbReference type="InterPro" id="IPR000713">
    <property type="entry name" value="Mur_ligase_N"/>
</dbReference>
<comment type="cofactor">
    <cofactor evidence="19">
        <name>Mg(2+)</name>
        <dbReference type="ChEBI" id="CHEBI:18420"/>
    </cofactor>
</comment>
<dbReference type="EMBL" id="MJAT01000036">
    <property type="protein sequence ID" value="OEH84707.1"/>
    <property type="molecule type" value="Genomic_DNA"/>
</dbReference>
<dbReference type="GO" id="GO:0004326">
    <property type="term" value="F:tetrahydrofolylpolyglutamate synthase activity"/>
    <property type="evidence" value="ECO:0007669"/>
    <property type="project" value="InterPro"/>
</dbReference>
<evidence type="ECO:0000256" key="8">
    <source>
        <dbReference type="ARBA" id="ARBA00022960"/>
    </source>
</evidence>
<dbReference type="InterPro" id="IPR013221">
    <property type="entry name" value="Mur_ligase_cen"/>
</dbReference>
<dbReference type="EC" id="6.3.2.13" evidence="14 19"/>
<keyword evidence="8 19" id="KW-0133">Cell shape</keyword>
<keyword evidence="9 19" id="KW-0573">Peptidoglycan synthesis</keyword>
<evidence type="ECO:0000313" key="24">
    <source>
        <dbReference type="EMBL" id="OEH84707.1"/>
    </source>
</evidence>
<dbReference type="Gene3D" id="3.40.1390.10">
    <property type="entry name" value="MurE/MurF, N-terminal domain"/>
    <property type="match status" value="1"/>
</dbReference>
<dbReference type="NCBIfam" id="NF001124">
    <property type="entry name" value="PRK00139.1-2"/>
    <property type="match status" value="1"/>
</dbReference>
<dbReference type="FunFam" id="3.90.190.20:FF:000006">
    <property type="entry name" value="UDP-N-acetylmuramoyl-L-alanyl-D-glutamate--2,6-diaminopimelate ligase"/>
    <property type="match status" value="1"/>
</dbReference>
<gene>
    <name evidence="19" type="primary">murE</name>
    <name evidence="24" type="ORF">BHU72_07675</name>
</gene>
<keyword evidence="10 19" id="KW-0131">Cell cycle</keyword>
<feature type="binding site" evidence="19">
    <location>
        <position position="188"/>
    </location>
    <ligand>
        <name>UDP-N-acetyl-alpha-D-muramoyl-L-alanyl-D-glutamate</name>
        <dbReference type="ChEBI" id="CHEBI:83900"/>
    </ligand>
</feature>
<name>A0A1E5L3M2_9FIRM</name>
<dbReference type="GO" id="GO:0005524">
    <property type="term" value="F:ATP binding"/>
    <property type="evidence" value="ECO:0007669"/>
    <property type="project" value="UniProtKB-UniRule"/>
</dbReference>
<keyword evidence="19" id="KW-0460">Magnesium</keyword>
<dbReference type="InterPro" id="IPR036565">
    <property type="entry name" value="Mur-like_cat_sf"/>
</dbReference>
<feature type="domain" description="Mur ligase C-terminal" evidence="22">
    <location>
        <begin position="338"/>
        <end position="466"/>
    </location>
</feature>
<keyword evidence="5 19" id="KW-0132">Cell division</keyword>
<dbReference type="Gene3D" id="3.90.190.20">
    <property type="entry name" value="Mur ligase, C-terminal domain"/>
    <property type="match status" value="1"/>
</dbReference>
<keyword evidence="3 19" id="KW-0963">Cytoplasm</keyword>
<comment type="caution">
    <text evidence="24">The sequence shown here is derived from an EMBL/GenBank/DDBJ whole genome shotgun (WGS) entry which is preliminary data.</text>
</comment>
<evidence type="ECO:0000256" key="15">
    <source>
        <dbReference type="ARBA" id="ARBA00072883"/>
    </source>
</evidence>
<keyword evidence="6 19" id="KW-0547">Nucleotide-binding</keyword>
<evidence type="ECO:0000256" key="7">
    <source>
        <dbReference type="ARBA" id="ARBA00022840"/>
    </source>
</evidence>
<evidence type="ECO:0000259" key="21">
    <source>
        <dbReference type="Pfam" id="PF01225"/>
    </source>
</evidence>
<protein>
    <recommendedName>
        <fullName evidence="15 19">UDP-N-acetylmuramoyl-L-alanyl-D-glutamate--2,6-diaminopimelate ligase</fullName>
        <ecNumber evidence="14 19">6.3.2.13</ecNumber>
    </recommendedName>
    <alternativeName>
        <fullName evidence="16 19">Meso-A2pm-adding enzyme</fullName>
    </alternativeName>
    <alternativeName>
        <fullName evidence="17 19">Meso-diaminopimelate-adding enzyme</fullName>
    </alternativeName>
    <alternativeName>
        <fullName evidence="18 19">UDP-MurNAc-L-Ala-D-Glu:meso-diaminopimelate ligase</fullName>
    </alternativeName>
    <alternativeName>
        <fullName evidence="19">UDP-MurNAc-tripeptide synthetase</fullName>
    </alternativeName>
    <alternativeName>
        <fullName evidence="19">UDP-N-acetylmuramyl-tripeptide synthetase</fullName>
    </alternativeName>
</protein>
<evidence type="ECO:0000256" key="12">
    <source>
        <dbReference type="ARBA" id="ARBA00050251"/>
    </source>
</evidence>
<dbReference type="NCBIfam" id="TIGR01085">
    <property type="entry name" value="murE"/>
    <property type="match status" value="1"/>
</dbReference>
<dbReference type="InterPro" id="IPR035911">
    <property type="entry name" value="MurE/MurF_N"/>
</dbReference>
<dbReference type="Proteomes" id="UP000095255">
    <property type="component" value="Unassembled WGS sequence"/>
</dbReference>
<dbReference type="PANTHER" id="PTHR23135">
    <property type="entry name" value="MUR LIGASE FAMILY MEMBER"/>
    <property type="match status" value="1"/>
</dbReference>
<dbReference type="Pfam" id="PF01225">
    <property type="entry name" value="Mur_ligase"/>
    <property type="match status" value="1"/>
</dbReference>
<evidence type="ECO:0000256" key="20">
    <source>
        <dbReference type="RuleBase" id="RU004135"/>
    </source>
</evidence>
<dbReference type="InterPro" id="IPR004101">
    <property type="entry name" value="Mur_ligase_C"/>
</dbReference>
<feature type="modified residue" description="N6-carboxylysine" evidence="19">
    <location>
        <position position="220"/>
    </location>
</feature>
<comment type="PTM">
    <text evidence="19">Carboxylation is probably crucial for Mg(2+) binding and, consequently, for the gamma-phosphate positioning of ATP.</text>
</comment>
<evidence type="ECO:0000256" key="16">
    <source>
        <dbReference type="ARBA" id="ARBA00075482"/>
    </source>
</evidence>
<comment type="similarity">
    <text evidence="2 19">Belongs to the MurCDEF family. MurE subfamily.</text>
</comment>
<dbReference type="GO" id="GO:0008765">
    <property type="term" value="F:UDP-N-acetylmuramoylalanyl-D-glutamate-2,6-diaminopimelate ligase activity"/>
    <property type="evidence" value="ECO:0007669"/>
    <property type="project" value="UniProtKB-UniRule"/>
</dbReference>
<feature type="short sequence motif" description="Meso-diaminopimelate recognition motif" evidence="19">
    <location>
        <begin position="411"/>
        <end position="414"/>
    </location>
</feature>
<feature type="binding site" evidence="19">
    <location>
        <position position="152"/>
    </location>
    <ligand>
        <name>UDP-N-acetyl-alpha-D-muramoyl-L-alanyl-D-glutamate</name>
        <dbReference type="ChEBI" id="CHEBI:83900"/>
    </ligand>
</feature>
<feature type="binding site" evidence="19">
    <location>
        <position position="33"/>
    </location>
    <ligand>
        <name>UDP-N-acetyl-alpha-D-muramoyl-L-alanyl-D-glutamate</name>
        <dbReference type="ChEBI" id="CHEBI:83900"/>
    </ligand>
</feature>
<feature type="binding site" evidence="19">
    <location>
        <begin position="111"/>
        <end position="117"/>
    </location>
    <ligand>
        <name>ATP</name>
        <dbReference type="ChEBI" id="CHEBI:30616"/>
    </ligand>
</feature>
<evidence type="ECO:0000256" key="10">
    <source>
        <dbReference type="ARBA" id="ARBA00023306"/>
    </source>
</evidence>
<proteinExistence type="inferred from homology"/>
<dbReference type="Pfam" id="PF08245">
    <property type="entry name" value="Mur_ligase_M"/>
    <property type="match status" value="1"/>
</dbReference>
<dbReference type="GO" id="GO:0008360">
    <property type="term" value="P:regulation of cell shape"/>
    <property type="evidence" value="ECO:0007669"/>
    <property type="project" value="UniProtKB-KW"/>
</dbReference>
<dbReference type="GO" id="GO:0005737">
    <property type="term" value="C:cytoplasm"/>
    <property type="evidence" value="ECO:0007669"/>
    <property type="project" value="UniProtKB-SubCell"/>
</dbReference>
<sequence length="498" mass="55056">MKISDLFQPVLHKKFFNTDNIDHVTITQITSDSRKVESGSLFACVPGHTVDGHDFAAQAVQKGAIAILCERQLDIPVLQIVVPNTSQILPLIADRFYGQPTRKLKLIGITGTNGKTTTTYLIEKIMKDYSLKTGVIGTIEMRIGDERYSVENTTPEPITLQESFHRMVVAGVDTAIIEVSSHALELGRVAGCDFDIAGFTNLTQDHLDFHKDMDEYKRAKAKLFSRLGNTYSFDKGQKYAVLNADDDCYEEFKLATVAQVLSYGIEKPADVSATNLNIQPEGVSFVLHTVEASMEVQMKMTGKFSVYNALTAISVCLLEGIPLSNIITSIESVTSVDGRFEKVDVGQDFTVLVDYAHTSDSLENVLKTIQEFAQKRVITVFGCGGDRDRSKRPLMGAVAREYSDFTIVTSDNPRTENPTLILDDVMVAFADAARDSYIRIEDRTEAIEYAVNMAESGDIILIAGKGHETYQIIGKIKSDYDDRLVAKQAILVKRNSNG</sequence>
<evidence type="ECO:0000256" key="17">
    <source>
        <dbReference type="ARBA" id="ARBA00076158"/>
    </source>
</evidence>
<keyword evidence="7 19" id="KW-0067">ATP-binding</keyword>
<keyword evidence="4 19" id="KW-0436">Ligase</keyword>
<evidence type="ECO:0000256" key="18">
    <source>
        <dbReference type="ARBA" id="ARBA00081560"/>
    </source>
</evidence>
<dbReference type="NCBIfam" id="NF001126">
    <property type="entry name" value="PRK00139.1-4"/>
    <property type="match status" value="1"/>
</dbReference>
<evidence type="ECO:0000256" key="9">
    <source>
        <dbReference type="ARBA" id="ARBA00022984"/>
    </source>
</evidence>
<feature type="binding site" evidence="19">
    <location>
        <begin position="411"/>
        <end position="414"/>
    </location>
    <ligand>
        <name>meso-2,6-diaminopimelate</name>
        <dbReference type="ChEBI" id="CHEBI:57791"/>
    </ligand>
</feature>
<evidence type="ECO:0000259" key="22">
    <source>
        <dbReference type="Pfam" id="PF02875"/>
    </source>
</evidence>
<dbReference type="InterPro" id="IPR005761">
    <property type="entry name" value="UDP-N-AcMur-Glu-dNH2Pim_ligase"/>
</dbReference>
<feature type="binding site" evidence="19">
    <location>
        <position position="468"/>
    </location>
    <ligand>
        <name>meso-2,6-diaminopimelate</name>
        <dbReference type="ChEBI" id="CHEBI:57791"/>
    </ligand>
</feature>
<comment type="function">
    <text evidence="13 19">Catalyzes the addition of meso-diaminopimelic acid to the nucleotide precursor UDP-N-acetylmuramoyl-L-alanyl-D-glutamate (UMAG) in the biosynthesis of bacterial cell-wall peptidoglycan.</text>
</comment>
<comment type="pathway">
    <text evidence="1 19 20">Cell wall biogenesis; peptidoglycan biosynthesis.</text>
</comment>
<feature type="binding site" evidence="19">
    <location>
        <position position="180"/>
    </location>
    <ligand>
        <name>UDP-N-acetyl-alpha-D-muramoyl-L-alanyl-D-glutamate</name>
        <dbReference type="ChEBI" id="CHEBI:83900"/>
    </ligand>
</feature>
<feature type="binding site" evidence="19">
    <location>
        <position position="387"/>
    </location>
    <ligand>
        <name>meso-2,6-diaminopimelate</name>
        <dbReference type="ChEBI" id="CHEBI:57791"/>
    </ligand>
</feature>
<comment type="caution">
    <text evidence="19">Lacks conserved residue(s) required for the propagation of feature annotation.</text>
</comment>
<evidence type="ECO:0000256" key="11">
    <source>
        <dbReference type="ARBA" id="ARBA00023316"/>
    </source>
</evidence>
<dbReference type="AlphaFoldDB" id="A0A1E5L3M2"/>
<dbReference type="OrthoDB" id="9800958at2"/>
<evidence type="ECO:0000259" key="23">
    <source>
        <dbReference type="Pfam" id="PF08245"/>
    </source>
</evidence>
<feature type="domain" description="Mur ligase central" evidence="23">
    <location>
        <begin position="109"/>
        <end position="315"/>
    </location>
</feature>
<feature type="binding site" evidence="19">
    <location>
        <position position="464"/>
    </location>
    <ligand>
        <name>meso-2,6-diaminopimelate</name>
        <dbReference type="ChEBI" id="CHEBI:57791"/>
    </ligand>
</feature>
<comment type="subcellular location">
    <subcellularLocation>
        <location evidence="19 20">Cytoplasm</location>
    </subcellularLocation>
</comment>
<dbReference type="PANTHER" id="PTHR23135:SF4">
    <property type="entry name" value="UDP-N-ACETYLMURAMOYL-L-ALANYL-D-GLUTAMATE--2,6-DIAMINOPIMELATE LIGASE MURE HOMOLOG, CHLOROPLASTIC"/>
    <property type="match status" value="1"/>
</dbReference>
<dbReference type="GO" id="GO:0051301">
    <property type="term" value="P:cell division"/>
    <property type="evidence" value="ECO:0007669"/>
    <property type="project" value="UniProtKB-KW"/>
</dbReference>
<dbReference type="GO" id="GO:0071555">
    <property type="term" value="P:cell wall organization"/>
    <property type="evidence" value="ECO:0007669"/>
    <property type="project" value="UniProtKB-KW"/>
</dbReference>
<dbReference type="SUPFAM" id="SSF63418">
    <property type="entry name" value="MurE/MurF N-terminal domain"/>
    <property type="match status" value="1"/>
</dbReference>
<dbReference type="RefSeq" id="WP_069702806.1">
    <property type="nucleotide sequence ID" value="NZ_MJAT01000036.1"/>
</dbReference>
<organism evidence="24 25">
    <name type="scientific">Desulfuribacillus stibiiarsenatis</name>
    <dbReference type="NCBI Taxonomy" id="1390249"/>
    <lineage>
        <taxon>Bacteria</taxon>
        <taxon>Bacillati</taxon>
        <taxon>Bacillota</taxon>
        <taxon>Desulfuribacillia</taxon>
        <taxon>Desulfuribacillales</taxon>
        <taxon>Desulfuribacillaceae</taxon>
        <taxon>Desulfuribacillus</taxon>
    </lineage>
</organism>
<evidence type="ECO:0000256" key="3">
    <source>
        <dbReference type="ARBA" id="ARBA00022490"/>
    </source>
</evidence>
<evidence type="ECO:0000256" key="13">
    <source>
        <dbReference type="ARBA" id="ARBA00056782"/>
    </source>
</evidence>
<dbReference type="HAMAP" id="MF_00208">
    <property type="entry name" value="MurE"/>
    <property type="match status" value="1"/>
</dbReference>
<dbReference type="SUPFAM" id="SSF53244">
    <property type="entry name" value="MurD-like peptide ligases, peptide-binding domain"/>
    <property type="match status" value="1"/>
</dbReference>
<dbReference type="GO" id="GO:0009252">
    <property type="term" value="P:peptidoglycan biosynthetic process"/>
    <property type="evidence" value="ECO:0007669"/>
    <property type="project" value="UniProtKB-UniRule"/>
</dbReference>
<dbReference type="Pfam" id="PF02875">
    <property type="entry name" value="Mur_ligase_C"/>
    <property type="match status" value="1"/>
</dbReference>
<evidence type="ECO:0000256" key="4">
    <source>
        <dbReference type="ARBA" id="ARBA00022598"/>
    </source>
</evidence>
<evidence type="ECO:0000313" key="25">
    <source>
        <dbReference type="Proteomes" id="UP000095255"/>
    </source>
</evidence>
<dbReference type="STRING" id="1390249.BHU72_07675"/>
<feature type="binding site" evidence="19">
    <location>
        <begin position="153"/>
        <end position="154"/>
    </location>
    <ligand>
        <name>UDP-N-acetyl-alpha-D-muramoyl-L-alanyl-D-glutamate</name>
        <dbReference type="ChEBI" id="CHEBI:83900"/>
    </ligand>
</feature>
<keyword evidence="25" id="KW-1185">Reference proteome</keyword>
<evidence type="ECO:0000256" key="1">
    <source>
        <dbReference type="ARBA" id="ARBA00004752"/>
    </source>
</evidence>